<feature type="compositionally biased region" description="Pro residues" evidence="1">
    <location>
        <begin position="238"/>
        <end position="247"/>
    </location>
</feature>
<feature type="region of interest" description="Disordered" evidence="1">
    <location>
        <begin position="126"/>
        <end position="158"/>
    </location>
</feature>
<comment type="caution">
    <text evidence="2">The sequence shown here is derived from an EMBL/GenBank/DDBJ whole genome shotgun (WGS) entry which is preliminary data.</text>
</comment>
<dbReference type="Proteomes" id="UP001341840">
    <property type="component" value="Unassembled WGS sequence"/>
</dbReference>
<feature type="region of interest" description="Disordered" evidence="1">
    <location>
        <begin position="238"/>
        <end position="275"/>
    </location>
</feature>
<evidence type="ECO:0000313" key="3">
    <source>
        <dbReference type="Proteomes" id="UP001341840"/>
    </source>
</evidence>
<feature type="non-terminal residue" evidence="2">
    <location>
        <position position="1"/>
    </location>
</feature>
<organism evidence="2 3">
    <name type="scientific">Stylosanthes scabra</name>
    <dbReference type="NCBI Taxonomy" id="79078"/>
    <lineage>
        <taxon>Eukaryota</taxon>
        <taxon>Viridiplantae</taxon>
        <taxon>Streptophyta</taxon>
        <taxon>Embryophyta</taxon>
        <taxon>Tracheophyta</taxon>
        <taxon>Spermatophyta</taxon>
        <taxon>Magnoliopsida</taxon>
        <taxon>eudicotyledons</taxon>
        <taxon>Gunneridae</taxon>
        <taxon>Pentapetalae</taxon>
        <taxon>rosids</taxon>
        <taxon>fabids</taxon>
        <taxon>Fabales</taxon>
        <taxon>Fabaceae</taxon>
        <taxon>Papilionoideae</taxon>
        <taxon>50 kb inversion clade</taxon>
        <taxon>dalbergioids sensu lato</taxon>
        <taxon>Dalbergieae</taxon>
        <taxon>Pterocarpus clade</taxon>
        <taxon>Stylosanthes</taxon>
    </lineage>
</organism>
<sequence length="299" mass="33892">WERYLPTSDEKDPRPEFFSQFVCRPYMTPEVAYVADRDIWREENRRLWTSACTLIYFGTIEWHQVDRVIPQFGGVQNYPHRPLNIDWLHARDGRPGRHRMVGTRTTDRDWQWLDEMLGDEVAAPRRVRRMPQDGGRRGGPSQQSEVPATPQHHFDSSIPVFGSPSADFMIGLNSPGFQQTLQQLMVDDTSYRPGFDGRQVQVQMDLNEPASAPFHLFTAYAGTPASVYMHDAHFMDPYPIPPQGPEDPPADDAAGDEGVAPVGRGRRVPRRRGCGTGGTCSVHCTGLEIEEEELFSSLH</sequence>
<proteinExistence type="predicted"/>
<evidence type="ECO:0000313" key="2">
    <source>
        <dbReference type="EMBL" id="MED6141031.1"/>
    </source>
</evidence>
<keyword evidence="3" id="KW-1185">Reference proteome</keyword>
<gene>
    <name evidence="2" type="ORF">PIB30_099358</name>
</gene>
<dbReference type="EMBL" id="JASCZI010063061">
    <property type="protein sequence ID" value="MED6141031.1"/>
    <property type="molecule type" value="Genomic_DNA"/>
</dbReference>
<protein>
    <recommendedName>
        <fullName evidence="4">Aminotransferase-like plant mobile domain-containing protein</fullName>
    </recommendedName>
</protein>
<reference evidence="2 3" key="1">
    <citation type="journal article" date="2023" name="Plants (Basel)">
        <title>Bridging the Gap: Combining Genomics and Transcriptomics Approaches to Understand Stylosanthes scabra, an Orphan Legume from the Brazilian Caatinga.</title>
        <authorList>
            <person name="Ferreira-Neto J.R.C."/>
            <person name="da Silva M.D."/>
            <person name="Binneck E."/>
            <person name="de Melo N.F."/>
            <person name="da Silva R.H."/>
            <person name="de Melo A.L.T.M."/>
            <person name="Pandolfi V."/>
            <person name="Bustamante F.O."/>
            <person name="Brasileiro-Vidal A.C."/>
            <person name="Benko-Iseppon A.M."/>
        </authorList>
    </citation>
    <scope>NUCLEOTIDE SEQUENCE [LARGE SCALE GENOMIC DNA]</scope>
    <source>
        <tissue evidence="2">Leaves</tissue>
    </source>
</reference>
<name>A0ABU6SX34_9FABA</name>
<feature type="compositionally biased region" description="Basic residues" evidence="1">
    <location>
        <begin position="264"/>
        <end position="273"/>
    </location>
</feature>
<evidence type="ECO:0008006" key="4">
    <source>
        <dbReference type="Google" id="ProtNLM"/>
    </source>
</evidence>
<accession>A0ABU6SX34</accession>
<evidence type="ECO:0000256" key="1">
    <source>
        <dbReference type="SAM" id="MobiDB-lite"/>
    </source>
</evidence>